<evidence type="ECO:0000256" key="4">
    <source>
        <dbReference type="ARBA" id="ARBA00022692"/>
    </source>
</evidence>
<dbReference type="EMBL" id="JAODUP010000067">
    <property type="protein sequence ID" value="KAK2164251.1"/>
    <property type="molecule type" value="Genomic_DNA"/>
</dbReference>
<dbReference type="InterPro" id="IPR018011">
    <property type="entry name" value="Carb_sulfotrans_8-10"/>
</dbReference>
<evidence type="ECO:0000256" key="7">
    <source>
        <dbReference type="ARBA" id="ARBA00023136"/>
    </source>
</evidence>
<organism evidence="10 11">
    <name type="scientific">Paralvinella palmiformis</name>
    <dbReference type="NCBI Taxonomy" id="53620"/>
    <lineage>
        <taxon>Eukaryota</taxon>
        <taxon>Metazoa</taxon>
        <taxon>Spiralia</taxon>
        <taxon>Lophotrochozoa</taxon>
        <taxon>Annelida</taxon>
        <taxon>Polychaeta</taxon>
        <taxon>Sedentaria</taxon>
        <taxon>Canalipalpata</taxon>
        <taxon>Terebellida</taxon>
        <taxon>Terebelliformia</taxon>
        <taxon>Alvinellidae</taxon>
        <taxon>Paralvinella</taxon>
    </lineage>
</organism>
<keyword evidence="6 9" id="KW-0333">Golgi apparatus</keyword>
<keyword evidence="9" id="KW-0119">Carbohydrate metabolism</keyword>
<keyword evidence="7 9" id="KW-0472">Membrane</keyword>
<evidence type="ECO:0000256" key="1">
    <source>
        <dbReference type="ARBA" id="ARBA00004323"/>
    </source>
</evidence>
<keyword evidence="4 9" id="KW-0812">Transmembrane</keyword>
<evidence type="ECO:0000313" key="11">
    <source>
        <dbReference type="Proteomes" id="UP001208570"/>
    </source>
</evidence>
<dbReference type="Proteomes" id="UP001208570">
    <property type="component" value="Unassembled WGS sequence"/>
</dbReference>
<dbReference type="GO" id="GO:0008146">
    <property type="term" value="F:sulfotransferase activity"/>
    <property type="evidence" value="ECO:0007669"/>
    <property type="project" value="InterPro"/>
</dbReference>
<dbReference type="PANTHER" id="PTHR12137">
    <property type="entry name" value="CARBOHYDRATE SULFOTRANSFERASE"/>
    <property type="match status" value="1"/>
</dbReference>
<evidence type="ECO:0000256" key="9">
    <source>
        <dbReference type="RuleBase" id="RU364020"/>
    </source>
</evidence>
<name>A0AAD9K3J7_9ANNE</name>
<evidence type="ECO:0000256" key="6">
    <source>
        <dbReference type="ARBA" id="ARBA00023034"/>
    </source>
</evidence>
<keyword evidence="3 9" id="KW-0808">Transferase</keyword>
<dbReference type="InterPro" id="IPR005331">
    <property type="entry name" value="Sulfotransferase"/>
</dbReference>
<keyword evidence="5 9" id="KW-1133">Transmembrane helix</keyword>
<dbReference type="InterPro" id="IPR027417">
    <property type="entry name" value="P-loop_NTPase"/>
</dbReference>
<dbReference type="AlphaFoldDB" id="A0AAD9K3J7"/>
<comment type="similarity">
    <text evidence="2 9">Belongs to the sulfotransferase 2 family.</text>
</comment>
<comment type="subcellular location">
    <subcellularLocation>
        <location evidence="1 9">Golgi apparatus membrane</location>
        <topology evidence="1 9">Single-pass type II membrane protein</topology>
    </subcellularLocation>
</comment>
<evidence type="ECO:0000256" key="8">
    <source>
        <dbReference type="ARBA" id="ARBA00023180"/>
    </source>
</evidence>
<gene>
    <name evidence="10" type="ORF">LSH36_67g05000</name>
</gene>
<evidence type="ECO:0000256" key="2">
    <source>
        <dbReference type="ARBA" id="ARBA00006339"/>
    </source>
</evidence>
<dbReference type="SUPFAM" id="SSF52540">
    <property type="entry name" value="P-loop containing nucleoside triphosphate hydrolases"/>
    <property type="match status" value="1"/>
</dbReference>
<keyword evidence="11" id="KW-1185">Reference proteome</keyword>
<dbReference type="Pfam" id="PF03567">
    <property type="entry name" value="Sulfotransfer_2"/>
    <property type="match status" value="1"/>
</dbReference>
<dbReference type="GO" id="GO:0000139">
    <property type="term" value="C:Golgi membrane"/>
    <property type="evidence" value="ECO:0007669"/>
    <property type="project" value="UniProtKB-SubCell"/>
</dbReference>
<dbReference type="EC" id="2.8.2.-" evidence="9"/>
<keyword evidence="8 9" id="KW-0325">Glycoprotein</keyword>
<protein>
    <recommendedName>
        <fullName evidence="9">Carbohydrate sulfotransferase</fullName>
        <ecNumber evidence="9">2.8.2.-</ecNumber>
    </recommendedName>
</protein>
<feature type="transmembrane region" description="Helical" evidence="9">
    <location>
        <begin position="51"/>
        <end position="72"/>
    </location>
</feature>
<proteinExistence type="inferred from homology"/>
<evidence type="ECO:0000313" key="10">
    <source>
        <dbReference type="EMBL" id="KAK2164251.1"/>
    </source>
</evidence>
<dbReference type="GO" id="GO:0016051">
    <property type="term" value="P:carbohydrate biosynthetic process"/>
    <property type="evidence" value="ECO:0007669"/>
    <property type="project" value="InterPro"/>
</dbReference>
<evidence type="ECO:0000256" key="3">
    <source>
        <dbReference type="ARBA" id="ARBA00022679"/>
    </source>
</evidence>
<accession>A0AAD9K3J7</accession>
<keyword evidence="9" id="KW-0735">Signal-anchor</keyword>
<comment type="caution">
    <text evidence="10">The sequence shown here is derived from an EMBL/GenBank/DDBJ whole genome shotgun (WGS) entry which is preliminary data.</text>
</comment>
<dbReference type="PANTHER" id="PTHR12137:SF54">
    <property type="entry name" value="CARBOHYDRATE SULFOTRANSFERASE"/>
    <property type="match status" value="1"/>
</dbReference>
<evidence type="ECO:0000256" key="5">
    <source>
        <dbReference type="ARBA" id="ARBA00022989"/>
    </source>
</evidence>
<sequence length="369" mass="43590">MITTNRATVSSFLLTRASVRLGWIRIIRLYSRLRWKASHSTDYVYFMMPRLMSHLRTIIIGFLLLSITMLMLRVRYNQLKYSPVKFELEVITEPPIILHTCNQDLRRELVREVCRQAKKENSPTGLRTEHKLKIMVTDDEKKILYCVMAKTGTKSWLHYLVQLAGKVGPGKWHFRKPEFMNRAGLNYLRNVDVEKIRTKYKNYFKFIVARHPFQRLASAYYEAILKAGHFAKKDGSAPNFTDFSSRLDDDLFPQLHWSLYQDECQICHVDYDFVVKTETVEDDSRNMNEAIGSDVNLTVRHTNILYEDPHVDPFKYDHMYHEMEAISPETLKKVLKVYDMDMRTLGYQWDFDEHRSKCENRDDKGGVCC</sequence>
<reference evidence="10" key="1">
    <citation type="journal article" date="2023" name="Mol. Biol. Evol.">
        <title>Third-Generation Sequencing Reveals the Adaptive Role of the Epigenome in Three Deep-Sea Polychaetes.</title>
        <authorList>
            <person name="Perez M."/>
            <person name="Aroh O."/>
            <person name="Sun Y."/>
            <person name="Lan Y."/>
            <person name="Juniper S.K."/>
            <person name="Young C.R."/>
            <person name="Angers B."/>
            <person name="Qian P.Y."/>
        </authorList>
    </citation>
    <scope>NUCLEOTIDE SEQUENCE</scope>
    <source>
        <strain evidence="10">P08H-3</strain>
    </source>
</reference>